<protein>
    <recommendedName>
        <fullName evidence="3">Protein kinase domain-containing protein</fullName>
    </recommendedName>
</protein>
<comment type="caution">
    <text evidence="1">The sequence shown here is derived from an EMBL/GenBank/DDBJ whole genome shotgun (WGS) entry which is preliminary data.</text>
</comment>
<dbReference type="RefSeq" id="WP_208815452.1">
    <property type="nucleotide sequence ID" value="NZ_WVUH01000198.1"/>
</dbReference>
<gene>
    <name evidence="1" type="ORF">GSF22_20970</name>
</gene>
<accession>A0ABS3VV82</accession>
<evidence type="ECO:0008006" key="3">
    <source>
        <dbReference type="Google" id="ProtNLM"/>
    </source>
</evidence>
<organism evidence="1 2">
    <name type="scientific">Micromonospora echinofusca</name>
    <dbReference type="NCBI Taxonomy" id="47858"/>
    <lineage>
        <taxon>Bacteria</taxon>
        <taxon>Bacillati</taxon>
        <taxon>Actinomycetota</taxon>
        <taxon>Actinomycetes</taxon>
        <taxon>Micromonosporales</taxon>
        <taxon>Micromonosporaceae</taxon>
        <taxon>Micromonospora</taxon>
    </lineage>
</organism>
<name>A0ABS3VV82_MICEH</name>
<dbReference type="InterPro" id="IPR011009">
    <property type="entry name" value="Kinase-like_dom_sf"/>
</dbReference>
<reference evidence="1 2" key="1">
    <citation type="submission" date="2019-12" db="EMBL/GenBank/DDBJ databases">
        <title>Whole genome sequencing of endophytic Actinobacterium Micromonospora sp. MPMI6T.</title>
        <authorList>
            <person name="Evv R."/>
            <person name="Podile A.R."/>
        </authorList>
    </citation>
    <scope>NUCLEOTIDE SEQUENCE [LARGE SCALE GENOMIC DNA]</scope>
    <source>
        <strain evidence="1 2">MPMI6</strain>
    </source>
</reference>
<dbReference type="SUPFAM" id="SSF56112">
    <property type="entry name" value="Protein kinase-like (PK-like)"/>
    <property type="match status" value="1"/>
</dbReference>
<dbReference type="Proteomes" id="UP000823521">
    <property type="component" value="Unassembled WGS sequence"/>
</dbReference>
<evidence type="ECO:0000313" key="2">
    <source>
        <dbReference type="Proteomes" id="UP000823521"/>
    </source>
</evidence>
<sequence>MSTGNGPLSGVDVVDIGQITRSSGDGHVGGGSTLHRCTYRGGRYLFKRYRPEHLREVDSAALGRQVAWRHGLPEADRARLDAVASWPLRRVRDRAGGLGGILIPEANAAFSHRGRWGERRPHTLADLIRLTAGGTVRAGAPVDVKQVALGRVARTILWLHSCGVVVNDVQAENILCRRDGSAVYLVDCDAMLGPWGQVCPPQAPDYMRIVVPGADRPDQVTDLARLAWVAVWLLLDDFSVVGLRQERLAGLIGADAAETLMAAATAGRGGPPAGSWHRLAAQWAPEHLPARSGPVSGVVVGRAPRPASPVPTRRPVNWVPPRYRRPLVRHWDTDPVPVPEPDVPPRRRRSRLVLSAAALLGGLALLDLLWEVIR</sequence>
<dbReference type="EMBL" id="WVUH01000198">
    <property type="protein sequence ID" value="MBO4208462.1"/>
    <property type="molecule type" value="Genomic_DNA"/>
</dbReference>
<proteinExistence type="predicted"/>
<keyword evidence="2" id="KW-1185">Reference proteome</keyword>
<evidence type="ECO:0000313" key="1">
    <source>
        <dbReference type="EMBL" id="MBO4208462.1"/>
    </source>
</evidence>